<dbReference type="AlphaFoldDB" id="A0A0D3KYZ9"/>
<evidence type="ECO:0000313" key="11">
    <source>
        <dbReference type="EnsemblProtists" id="EOD40984"/>
    </source>
</evidence>
<comment type="subcellular location">
    <subcellularLocation>
        <location evidence="1">Cell membrane</location>
        <topology evidence="1">Multi-pass membrane protein</topology>
    </subcellularLocation>
</comment>
<dbReference type="GO" id="GO:0005886">
    <property type="term" value="C:plasma membrane"/>
    <property type="evidence" value="ECO:0007669"/>
    <property type="project" value="UniProtKB-SubCell"/>
</dbReference>
<keyword evidence="3" id="KW-0813">Transport</keyword>
<keyword evidence="8 10" id="KW-1133">Transmembrane helix</keyword>
<reference evidence="12" key="1">
    <citation type="journal article" date="2013" name="Nature">
        <title>Pan genome of the phytoplankton Emiliania underpins its global distribution.</title>
        <authorList>
            <person name="Read B.A."/>
            <person name="Kegel J."/>
            <person name="Klute M.J."/>
            <person name="Kuo A."/>
            <person name="Lefebvre S.C."/>
            <person name="Maumus F."/>
            <person name="Mayer C."/>
            <person name="Miller J."/>
            <person name="Monier A."/>
            <person name="Salamov A."/>
            <person name="Young J."/>
            <person name="Aguilar M."/>
            <person name="Claverie J.M."/>
            <person name="Frickenhaus S."/>
            <person name="Gonzalez K."/>
            <person name="Herman E.K."/>
            <person name="Lin Y.C."/>
            <person name="Napier J."/>
            <person name="Ogata H."/>
            <person name="Sarno A.F."/>
            <person name="Shmutz J."/>
            <person name="Schroeder D."/>
            <person name="de Vargas C."/>
            <person name="Verret F."/>
            <person name="von Dassow P."/>
            <person name="Valentin K."/>
            <person name="Van de Peer Y."/>
            <person name="Wheeler G."/>
            <person name="Dacks J.B."/>
            <person name="Delwiche C.F."/>
            <person name="Dyhrman S.T."/>
            <person name="Glockner G."/>
            <person name="John U."/>
            <person name="Richards T."/>
            <person name="Worden A.Z."/>
            <person name="Zhang X."/>
            <person name="Grigoriev I.V."/>
            <person name="Allen A.E."/>
            <person name="Bidle K."/>
            <person name="Borodovsky M."/>
            <person name="Bowler C."/>
            <person name="Brownlee C."/>
            <person name="Cock J.M."/>
            <person name="Elias M."/>
            <person name="Gladyshev V.N."/>
            <person name="Groth M."/>
            <person name="Guda C."/>
            <person name="Hadaegh A."/>
            <person name="Iglesias-Rodriguez M.D."/>
            <person name="Jenkins J."/>
            <person name="Jones B.M."/>
            <person name="Lawson T."/>
            <person name="Leese F."/>
            <person name="Lindquist E."/>
            <person name="Lobanov A."/>
            <person name="Lomsadze A."/>
            <person name="Malik S.B."/>
            <person name="Marsh M.E."/>
            <person name="Mackinder L."/>
            <person name="Mock T."/>
            <person name="Mueller-Roeber B."/>
            <person name="Pagarete A."/>
            <person name="Parker M."/>
            <person name="Probert I."/>
            <person name="Quesneville H."/>
            <person name="Raines C."/>
            <person name="Rensing S.A."/>
            <person name="Riano-Pachon D.M."/>
            <person name="Richier S."/>
            <person name="Rokitta S."/>
            <person name="Shiraiwa Y."/>
            <person name="Soanes D.M."/>
            <person name="van der Giezen M."/>
            <person name="Wahlund T.M."/>
            <person name="Williams B."/>
            <person name="Wilson W."/>
            <person name="Wolfe G."/>
            <person name="Wurch L.L."/>
        </authorList>
    </citation>
    <scope>NUCLEOTIDE SEQUENCE</scope>
</reference>
<dbReference type="GeneID" id="17286254"/>
<evidence type="ECO:0000256" key="9">
    <source>
        <dbReference type="ARBA" id="ARBA00023136"/>
    </source>
</evidence>
<evidence type="ECO:0000256" key="7">
    <source>
        <dbReference type="ARBA" id="ARBA00022737"/>
    </source>
</evidence>
<keyword evidence="6 10" id="KW-0812">Transmembrane</keyword>
<keyword evidence="5" id="KW-0762">Sugar transport</keyword>
<keyword evidence="12" id="KW-1185">Reference proteome</keyword>
<dbReference type="KEGG" id="ehx:EMIHUDRAFT_222005"/>
<feature type="transmembrane region" description="Helical" evidence="10">
    <location>
        <begin position="41"/>
        <end position="62"/>
    </location>
</feature>
<feature type="transmembrane region" description="Helical" evidence="10">
    <location>
        <begin position="131"/>
        <end position="150"/>
    </location>
</feature>
<accession>A0A0D3KYZ9</accession>
<evidence type="ECO:0000256" key="6">
    <source>
        <dbReference type="ARBA" id="ARBA00022692"/>
    </source>
</evidence>
<evidence type="ECO:0000256" key="2">
    <source>
        <dbReference type="ARBA" id="ARBA00007809"/>
    </source>
</evidence>
<proteinExistence type="inferred from homology"/>
<evidence type="ECO:0000256" key="4">
    <source>
        <dbReference type="ARBA" id="ARBA00022475"/>
    </source>
</evidence>
<keyword evidence="9 10" id="KW-0472">Membrane</keyword>
<evidence type="ECO:0000256" key="10">
    <source>
        <dbReference type="SAM" id="Phobius"/>
    </source>
</evidence>
<evidence type="ECO:0000256" key="3">
    <source>
        <dbReference type="ARBA" id="ARBA00022448"/>
    </source>
</evidence>
<dbReference type="GO" id="GO:0051119">
    <property type="term" value="F:sugar transmembrane transporter activity"/>
    <property type="evidence" value="ECO:0007669"/>
    <property type="project" value="InterPro"/>
</dbReference>
<protein>
    <recommendedName>
        <fullName evidence="13">Sugar transporter SWEET1</fullName>
    </recommendedName>
</protein>
<dbReference type="InterPro" id="IPR004316">
    <property type="entry name" value="SWEET_rpt"/>
</dbReference>
<evidence type="ECO:0000256" key="5">
    <source>
        <dbReference type="ARBA" id="ARBA00022597"/>
    </source>
</evidence>
<reference evidence="11" key="2">
    <citation type="submission" date="2024-10" db="UniProtKB">
        <authorList>
            <consortium name="EnsemblProtists"/>
        </authorList>
    </citation>
    <scope>IDENTIFICATION</scope>
</reference>
<keyword evidence="4" id="KW-1003">Cell membrane</keyword>
<dbReference type="Pfam" id="PF03083">
    <property type="entry name" value="MtN3_slv"/>
    <property type="match status" value="1"/>
</dbReference>
<sequence length="154" mass="16044">MGVDLLGVGAPIAGIFTSNALYAAPLPAVLSRERIGDLGPLNPLPATFVVLSTLAWVFYGLIIQNPFLVASNAPGSLAAIGALVVMLPMMKGHPSLRSVQGLLLVGCLINFCLWTYFVFSGMSSEDFGALLGIYAAGFCIILFASPLSTITPTP</sequence>
<dbReference type="InterPro" id="IPR047664">
    <property type="entry name" value="SWEET"/>
</dbReference>
<dbReference type="RefSeq" id="XP_005793413.1">
    <property type="nucleotide sequence ID" value="XM_005793356.1"/>
</dbReference>
<dbReference type="HOGENOM" id="CLU_1707553_0_0_1"/>
<dbReference type="Proteomes" id="UP000013827">
    <property type="component" value="Unassembled WGS sequence"/>
</dbReference>
<comment type="similarity">
    <text evidence="2">Belongs to the SWEET sugar transporter family.</text>
</comment>
<evidence type="ECO:0000313" key="12">
    <source>
        <dbReference type="Proteomes" id="UP000013827"/>
    </source>
</evidence>
<dbReference type="Gene3D" id="1.20.1280.290">
    <property type="match status" value="1"/>
</dbReference>
<evidence type="ECO:0008006" key="13">
    <source>
        <dbReference type="Google" id="ProtNLM"/>
    </source>
</evidence>
<dbReference type="EnsemblProtists" id="EOD40984">
    <property type="protein sequence ID" value="EOD40984"/>
    <property type="gene ID" value="EMIHUDRAFT_222005"/>
</dbReference>
<organism evidence="11 12">
    <name type="scientific">Emiliania huxleyi (strain CCMP1516)</name>
    <dbReference type="NCBI Taxonomy" id="280463"/>
    <lineage>
        <taxon>Eukaryota</taxon>
        <taxon>Haptista</taxon>
        <taxon>Haptophyta</taxon>
        <taxon>Prymnesiophyceae</taxon>
        <taxon>Isochrysidales</taxon>
        <taxon>Noelaerhabdaceae</taxon>
        <taxon>Emiliania</taxon>
    </lineage>
</organism>
<evidence type="ECO:0000256" key="1">
    <source>
        <dbReference type="ARBA" id="ARBA00004651"/>
    </source>
</evidence>
<keyword evidence="7" id="KW-0677">Repeat</keyword>
<dbReference type="PANTHER" id="PTHR10791">
    <property type="entry name" value="RAG1-ACTIVATING PROTEIN 1"/>
    <property type="match status" value="1"/>
</dbReference>
<dbReference type="PaxDb" id="2903-EOD40984"/>
<dbReference type="PANTHER" id="PTHR10791:SF30">
    <property type="entry name" value="SUGAR TRANSPORTER SWEET1"/>
    <property type="match status" value="1"/>
</dbReference>
<feature type="transmembrane region" description="Helical" evidence="10">
    <location>
        <begin position="101"/>
        <end position="119"/>
    </location>
</feature>
<feature type="transmembrane region" description="Helical" evidence="10">
    <location>
        <begin position="6"/>
        <end position="29"/>
    </location>
</feature>
<evidence type="ECO:0000256" key="8">
    <source>
        <dbReference type="ARBA" id="ARBA00022989"/>
    </source>
</evidence>
<name>A0A0D3KYZ9_EMIH1</name>
<feature type="transmembrane region" description="Helical" evidence="10">
    <location>
        <begin position="68"/>
        <end position="89"/>
    </location>
</feature>